<dbReference type="InterPro" id="IPR009014">
    <property type="entry name" value="Transketo_C/PFOR_II"/>
</dbReference>
<feature type="domain" description="Transketolase-like pyrimidine-binding" evidence="1">
    <location>
        <begin position="18"/>
        <end position="185"/>
    </location>
</feature>
<evidence type="ECO:0000313" key="3">
    <source>
        <dbReference type="Proteomes" id="UP000548476"/>
    </source>
</evidence>
<keyword evidence="2" id="KW-0808">Transferase</keyword>
<dbReference type="InterPro" id="IPR033248">
    <property type="entry name" value="Transketolase_C"/>
</dbReference>
<proteinExistence type="predicted"/>
<gene>
    <name evidence="2" type="ORF">HNR73_002975</name>
</gene>
<dbReference type="Proteomes" id="UP000548476">
    <property type="component" value="Unassembled WGS sequence"/>
</dbReference>
<dbReference type="EC" id="2.2.1.1" evidence="2"/>
<dbReference type="CDD" id="cd07033">
    <property type="entry name" value="TPP_PYR_DXS_TK_like"/>
    <property type="match status" value="1"/>
</dbReference>
<dbReference type="Pfam" id="PF02779">
    <property type="entry name" value="Transket_pyr"/>
    <property type="match status" value="1"/>
</dbReference>
<dbReference type="GO" id="GO:0004802">
    <property type="term" value="F:transketolase activity"/>
    <property type="evidence" value="ECO:0007669"/>
    <property type="project" value="UniProtKB-EC"/>
</dbReference>
<accession>A0A841FMU3</accession>
<evidence type="ECO:0000313" key="2">
    <source>
        <dbReference type="EMBL" id="MBB6035118.1"/>
    </source>
</evidence>
<dbReference type="AlphaFoldDB" id="A0A841FMU3"/>
<protein>
    <submittedName>
        <fullName evidence="2">Transketolase</fullName>
        <ecNumber evidence="2">2.2.1.1</ecNumber>
    </submittedName>
</protein>
<dbReference type="Gene3D" id="3.40.50.970">
    <property type="match status" value="1"/>
</dbReference>
<dbReference type="Pfam" id="PF02780">
    <property type="entry name" value="Transketolase_C"/>
    <property type="match status" value="1"/>
</dbReference>
<keyword evidence="3" id="KW-1185">Reference proteome</keyword>
<dbReference type="EMBL" id="JACHGT010000006">
    <property type="protein sequence ID" value="MBB6035118.1"/>
    <property type="molecule type" value="Genomic_DNA"/>
</dbReference>
<dbReference type="GO" id="GO:0000287">
    <property type="term" value="F:magnesium ion binding"/>
    <property type="evidence" value="ECO:0007669"/>
    <property type="project" value="UniProtKB-ARBA"/>
</dbReference>
<dbReference type="InterPro" id="IPR051157">
    <property type="entry name" value="PDH/Transketolase"/>
</dbReference>
<dbReference type="SUPFAM" id="SSF52518">
    <property type="entry name" value="Thiamin diphosphate-binding fold (THDP-binding)"/>
    <property type="match status" value="1"/>
</dbReference>
<dbReference type="Gene3D" id="3.40.50.920">
    <property type="match status" value="1"/>
</dbReference>
<dbReference type="InterPro" id="IPR005475">
    <property type="entry name" value="Transketolase-like_Pyr-bd"/>
</dbReference>
<organism evidence="2 3">
    <name type="scientific">Phytomonospora endophytica</name>
    <dbReference type="NCBI Taxonomy" id="714109"/>
    <lineage>
        <taxon>Bacteria</taxon>
        <taxon>Bacillati</taxon>
        <taxon>Actinomycetota</taxon>
        <taxon>Actinomycetes</taxon>
        <taxon>Micromonosporales</taxon>
        <taxon>Micromonosporaceae</taxon>
        <taxon>Phytomonospora</taxon>
    </lineage>
</organism>
<reference evidence="2 3" key="1">
    <citation type="submission" date="2020-08" db="EMBL/GenBank/DDBJ databases">
        <title>Genomic Encyclopedia of Type Strains, Phase IV (KMG-IV): sequencing the most valuable type-strain genomes for metagenomic binning, comparative biology and taxonomic classification.</title>
        <authorList>
            <person name="Goeker M."/>
        </authorList>
    </citation>
    <scope>NUCLEOTIDE SEQUENCE [LARGE SCALE GENOMIC DNA]</scope>
    <source>
        <strain evidence="2 3">YIM 65646</strain>
    </source>
</reference>
<name>A0A841FMU3_9ACTN</name>
<dbReference type="InterPro" id="IPR029061">
    <property type="entry name" value="THDP-binding"/>
</dbReference>
<dbReference type="PANTHER" id="PTHR43825:SF1">
    <property type="entry name" value="TRANSKETOLASE-LIKE PYRIMIDINE-BINDING DOMAIN-CONTAINING PROTEIN"/>
    <property type="match status" value="1"/>
</dbReference>
<sequence>MTTSLPHIGHPMKVPDTTTMRDAFIDAAADLIDDDPRVAVVLADISNGHERFAQAAREHPDRVLNVGIREALMVSAAGGLALSGMRPIAHSYAPFLVERAYEQIKLDFEHQGVGGILVSVGASYDWSQGGYTHFSPGDVALFDTMPDWTVHVPGHPKEVGGPLRAAALTDDKVYMRLSTLSNAAPHQTTGRLSVIKSGEGPLVVAVGPTLDNVLLATAGISVTVAYANTVRPFDVEGLRALAHTGEVVLVEPYLEGTSSRVVAEALIDRPHRTLAIGVKRVDLHKYGTPTDHERWHGLDPATISERIASFAR</sequence>
<dbReference type="PANTHER" id="PTHR43825">
    <property type="entry name" value="PYRUVATE DEHYDROGENASE E1 COMPONENT"/>
    <property type="match status" value="1"/>
</dbReference>
<evidence type="ECO:0000259" key="1">
    <source>
        <dbReference type="SMART" id="SM00861"/>
    </source>
</evidence>
<dbReference type="SMART" id="SM00861">
    <property type="entry name" value="Transket_pyr"/>
    <property type="match status" value="1"/>
</dbReference>
<comment type="caution">
    <text evidence="2">The sequence shown here is derived from an EMBL/GenBank/DDBJ whole genome shotgun (WGS) entry which is preliminary data.</text>
</comment>
<dbReference type="SUPFAM" id="SSF52922">
    <property type="entry name" value="TK C-terminal domain-like"/>
    <property type="match status" value="1"/>
</dbReference>